<dbReference type="CDD" id="cd07377">
    <property type="entry name" value="WHTH_GntR"/>
    <property type="match status" value="1"/>
</dbReference>
<keyword evidence="3" id="KW-0804">Transcription</keyword>
<keyword evidence="4" id="KW-0812">Transmembrane</keyword>
<protein>
    <submittedName>
        <fullName evidence="6">HTH-type transcriptional regulator Mce2R</fullName>
    </submittedName>
</protein>
<dbReference type="PRINTS" id="PR00035">
    <property type="entry name" value="HTHGNTR"/>
</dbReference>
<evidence type="ECO:0000256" key="1">
    <source>
        <dbReference type="ARBA" id="ARBA00023015"/>
    </source>
</evidence>
<dbReference type="Gene3D" id="1.20.120.530">
    <property type="entry name" value="GntR ligand-binding domain-like"/>
    <property type="match status" value="1"/>
</dbReference>
<evidence type="ECO:0000259" key="5">
    <source>
        <dbReference type="PROSITE" id="PS50949"/>
    </source>
</evidence>
<dbReference type="InterPro" id="IPR036388">
    <property type="entry name" value="WH-like_DNA-bd_sf"/>
</dbReference>
<evidence type="ECO:0000313" key="6">
    <source>
        <dbReference type="EMBL" id="XAY05286.1"/>
    </source>
</evidence>
<evidence type="ECO:0000256" key="2">
    <source>
        <dbReference type="ARBA" id="ARBA00023125"/>
    </source>
</evidence>
<dbReference type="SMART" id="SM00345">
    <property type="entry name" value="HTH_GNTR"/>
    <property type="match status" value="1"/>
</dbReference>
<dbReference type="InterPro" id="IPR008920">
    <property type="entry name" value="TF_FadR/GntR_C"/>
</dbReference>
<sequence length="240" mass="25390">MSVPNSSLVSEQVFATLLEALLAGRYAPGEKLPRQRELAADLGVTLGSLREALKRLEQMGLVEVRHGDATRVRDWRSSGGLDVLAHLLFRGGTVDRGVLEDILEARTLMLRELAGLAATRRTADQAAELDRLAAEFATHPDDAAAAAHVDFAFFTAVTAAAGNLVFVLILNAIRDLYLGHVALVPVTAQPRELAPLYADLAAAIERRDDGGARATAADLAGRQRDLVAAALDSLLGPAGG</sequence>
<dbReference type="SMART" id="SM00895">
    <property type="entry name" value="FCD"/>
    <property type="match status" value="1"/>
</dbReference>
<dbReference type="RefSeq" id="WP_354701798.1">
    <property type="nucleotide sequence ID" value="NZ_CP114014.1"/>
</dbReference>
<keyword evidence="2" id="KW-0238">DNA-binding</keyword>
<dbReference type="Gene3D" id="1.10.10.10">
    <property type="entry name" value="Winged helix-like DNA-binding domain superfamily/Winged helix DNA-binding domain"/>
    <property type="match status" value="1"/>
</dbReference>
<dbReference type="InterPro" id="IPR036390">
    <property type="entry name" value="WH_DNA-bd_sf"/>
</dbReference>
<accession>A0AAU7AUH0</accession>
<dbReference type="SUPFAM" id="SSF46785">
    <property type="entry name" value="Winged helix' DNA-binding domain"/>
    <property type="match status" value="1"/>
</dbReference>
<name>A0AAU7AUH0_9ACTN</name>
<keyword evidence="4" id="KW-1133">Transmembrane helix</keyword>
<dbReference type="GO" id="GO:0003700">
    <property type="term" value="F:DNA-binding transcription factor activity"/>
    <property type="evidence" value="ECO:0007669"/>
    <property type="project" value="InterPro"/>
</dbReference>
<dbReference type="GO" id="GO:0003677">
    <property type="term" value="F:DNA binding"/>
    <property type="evidence" value="ECO:0007669"/>
    <property type="project" value="UniProtKB-KW"/>
</dbReference>
<evidence type="ECO:0000256" key="4">
    <source>
        <dbReference type="SAM" id="Phobius"/>
    </source>
</evidence>
<dbReference type="Pfam" id="PF07729">
    <property type="entry name" value="FCD"/>
    <property type="match status" value="1"/>
</dbReference>
<dbReference type="PROSITE" id="PS50949">
    <property type="entry name" value="HTH_GNTR"/>
    <property type="match status" value="1"/>
</dbReference>
<evidence type="ECO:0000256" key="3">
    <source>
        <dbReference type="ARBA" id="ARBA00023163"/>
    </source>
</evidence>
<dbReference type="InterPro" id="IPR000524">
    <property type="entry name" value="Tscrpt_reg_HTH_GntR"/>
</dbReference>
<dbReference type="KEGG" id="parq:DSM112329_02134"/>
<feature type="domain" description="HTH gntR-type" evidence="5">
    <location>
        <begin position="7"/>
        <end position="75"/>
    </location>
</feature>
<dbReference type="SUPFAM" id="SSF48008">
    <property type="entry name" value="GntR ligand-binding domain-like"/>
    <property type="match status" value="1"/>
</dbReference>
<dbReference type="PANTHER" id="PTHR43537:SF24">
    <property type="entry name" value="GLUCONATE OPERON TRANSCRIPTIONAL REPRESSOR"/>
    <property type="match status" value="1"/>
</dbReference>
<proteinExistence type="predicted"/>
<feature type="transmembrane region" description="Helical" evidence="4">
    <location>
        <begin position="151"/>
        <end position="173"/>
    </location>
</feature>
<dbReference type="Pfam" id="PF00392">
    <property type="entry name" value="GntR"/>
    <property type="match status" value="1"/>
</dbReference>
<keyword evidence="1" id="KW-0805">Transcription regulation</keyword>
<reference evidence="6" key="1">
    <citation type="submission" date="2022-12" db="EMBL/GenBank/DDBJ databases">
        <title>Paraconexibacter alkalitolerans sp. nov. and Baekduia alba sp. nov., isolated from soil and emended description of the genera Paraconexibacter (Chun et al., 2020) and Baekduia (An et al., 2020).</title>
        <authorList>
            <person name="Vieira S."/>
            <person name="Huber K.J."/>
            <person name="Geppert A."/>
            <person name="Wolf J."/>
            <person name="Neumann-Schaal M."/>
            <person name="Muesken M."/>
            <person name="Overmann J."/>
        </authorList>
    </citation>
    <scope>NUCLEOTIDE SEQUENCE</scope>
    <source>
        <strain evidence="6">AEG42_29</strain>
    </source>
</reference>
<gene>
    <name evidence="6" type="primary">mce2R_2</name>
    <name evidence="6" type="ORF">DSM112329_02134</name>
</gene>
<dbReference type="InterPro" id="IPR011711">
    <property type="entry name" value="GntR_C"/>
</dbReference>
<dbReference type="PANTHER" id="PTHR43537">
    <property type="entry name" value="TRANSCRIPTIONAL REGULATOR, GNTR FAMILY"/>
    <property type="match status" value="1"/>
</dbReference>
<organism evidence="6">
    <name type="scientific">Paraconexibacter sp. AEG42_29</name>
    <dbReference type="NCBI Taxonomy" id="2997339"/>
    <lineage>
        <taxon>Bacteria</taxon>
        <taxon>Bacillati</taxon>
        <taxon>Actinomycetota</taxon>
        <taxon>Thermoleophilia</taxon>
        <taxon>Solirubrobacterales</taxon>
        <taxon>Paraconexibacteraceae</taxon>
        <taxon>Paraconexibacter</taxon>
    </lineage>
</organism>
<dbReference type="AlphaFoldDB" id="A0AAU7AUH0"/>
<keyword evidence="4" id="KW-0472">Membrane</keyword>
<dbReference type="EMBL" id="CP114014">
    <property type="protein sequence ID" value="XAY05286.1"/>
    <property type="molecule type" value="Genomic_DNA"/>
</dbReference>